<evidence type="ECO:0000313" key="2">
    <source>
        <dbReference type="Proteomes" id="UP000277582"/>
    </source>
</evidence>
<proteinExistence type="predicted"/>
<accession>A0A429GGL8</accession>
<reference evidence="1 2" key="1">
    <citation type="submission" date="2018-10" db="EMBL/GenBank/DDBJ databases">
        <title>Co-occurring genomic capacity for anaerobic methane metabolism and dissimilatory sulfite reduction discovered in the Korarchaeota.</title>
        <authorList>
            <person name="Mckay L.J."/>
            <person name="Dlakic M."/>
            <person name="Fields M.W."/>
            <person name="Delmont T.O."/>
            <person name="Eren A.M."/>
            <person name="Jay Z.J."/>
            <person name="Klingelsmith K.B."/>
            <person name="Rusch D.B."/>
            <person name="Inskeep W.P."/>
        </authorList>
    </citation>
    <scope>NUCLEOTIDE SEQUENCE [LARGE SCALE GENOMIC DNA]</scope>
    <source>
        <strain evidence="1 2">MDKW</strain>
    </source>
</reference>
<gene>
    <name evidence="1" type="ORF">D6D85_11875</name>
</gene>
<dbReference type="AlphaFoldDB" id="A0A429GGL8"/>
<sequence>MKIGSNKAIIRRLDIEIISPYFYYTSGGIYADTSPFIGDIALMYALAYSYGFKYPREDSRREDLRNMPFYITVGKPRILKMKKMMNVSSCFKNSISMMKEIYFREGGSIAYKNLRRIKPLDVGSRFYCYYFSRNLELPSEFGVRIGAQRDGILHITSSEISDDDMKEEIWLNAFTLLHKGREISDEIVKLSRQSDVYNRYYHILKGIRLEQILDKILMMI</sequence>
<comment type="caution">
    <text evidence="1">The sequence shown here is derived from an EMBL/GenBank/DDBJ whole genome shotgun (WGS) entry which is preliminary data.</text>
</comment>
<organism evidence="1 2">
    <name type="scientific">Candidatus Methanodesulfokora washburnensis</name>
    <dbReference type="NCBI Taxonomy" id="2478471"/>
    <lineage>
        <taxon>Archaea</taxon>
        <taxon>Thermoproteota</taxon>
        <taxon>Candidatus Korarchaeia</taxon>
        <taxon>Candidatus Korarchaeia incertae sedis</taxon>
        <taxon>Candidatus Methanodesulfokora</taxon>
    </lineage>
</organism>
<dbReference type="InterPro" id="IPR017576">
    <property type="entry name" value="CRISPR-assoc_prot_Csc1"/>
</dbReference>
<dbReference type="Pfam" id="PF26241">
    <property type="entry name" value="Cas_Csc1"/>
    <property type="match status" value="1"/>
</dbReference>
<dbReference type="Proteomes" id="UP000277582">
    <property type="component" value="Unassembled WGS sequence"/>
</dbReference>
<dbReference type="EMBL" id="RCOS01000133">
    <property type="protein sequence ID" value="RSN72944.1"/>
    <property type="molecule type" value="Genomic_DNA"/>
</dbReference>
<protein>
    <submittedName>
        <fullName evidence="1">Uncharacterized protein</fullName>
    </submittedName>
</protein>
<keyword evidence="2" id="KW-1185">Reference proteome</keyword>
<name>A0A429GGL8_9CREN</name>
<evidence type="ECO:0000313" key="1">
    <source>
        <dbReference type="EMBL" id="RSN72944.1"/>
    </source>
</evidence>